<feature type="chain" id="PRO_5035845616" description="ShKT domain-containing protein" evidence="2">
    <location>
        <begin position="20"/>
        <end position="252"/>
    </location>
</feature>
<dbReference type="FunFam" id="1.10.10.1940:FF:000007">
    <property type="entry name" value="PHAryngeal gland Toxin-related"/>
    <property type="match status" value="1"/>
</dbReference>
<dbReference type="PANTHER" id="PTHR21724">
    <property type="entry name" value="SHKT DOMAIN-CONTAINING PROTEIN"/>
    <property type="match status" value="1"/>
</dbReference>
<evidence type="ECO:0000313" key="4">
    <source>
        <dbReference type="EnsemblMetazoa" id="CJA18286.1"/>
    </source>
</evidence>
<organism evidence="4 5">
    <name type="scientific">Caenorhabditis japonica</name>
    <dbReference type="NCBI Taxonomy" id="281687"/>
    <lineage>
        <taxon>Eukaryota</taxon>
        <taxon>Metazoa</taxon>
        <taxon>Ecdysozoa</taxon>
        <taxon>Nematoda</taxon>
        <taxon>Chromadorea</taxon>
        <taxon>Rhabditida</taxon>
        <taxon>Rhabditina</taxon>
        <taxon>Rhabditomorpha</taxon>
        <taxon>Rhabditoidea</taxon>
        <taxon>Rhabditidae</taxon>
        <taxon>Peloderinae</taxon>
        <taxon>Caenorhabditis</taxon>
    </lineage>
</organism>
<reference evidence="4" key="2">
    <citation type="submission" date="2022-06" db="UniProtKB">
        <authorList>
            <consortium name="EnsemblMetazoa"/>
        </authorList>
    </citation>
    <scope>IDENTIFICATION</scope>
    <source>
        <strain evidence="4">DF5081</strain>
    </source>
</reference>
<keyword evidence="2" id="KW-0732">Signal</keyword>
<evidence type="ECO:0000256" key="2">
    <source>
        <dbReference type="SAM" id="SignalP"/>
    </source>
</evidence>
<evidence type="ECO:0000259" key="3">
    <source>
        <dbReference type="PROSITE" id="PS51670"/>
    </source>
</evidence>
<dbReference type="EnsemblMetazoa" id="CJA18286.1">
    <property type="protein sequence ID" value="CJA18286.1"/>
    <property type="gene ID" value="WBGene00137490"/>
</dbReference>
<dbReference type="InterPro" id="IPR003582">
    <property type="entry name" value="ShKT_dom"/>
</dbReference>
<dbReference type="Pfam" id="PF01549">
    <property type="entry name" value="ShK"/>
    <property type="match status" value="4"/>
</dbReference>
<evidence type="ECO:0000313" key="5">
    <source>
        <dbReference type="Proteomes" id="UP000005237"/>
    </source>
</evidence>
<dbReference type="Proteomes" id="UP000005237">
    <property type="component" value="Unassembled WGS sequence"/>
</dbReference>
<comment type="caution">
    <text evidence="1">Lacks conserved residue(s) required for the propagation of feature annotation.</text>
</comment>
<proteinExistence type="predicted"/>
<feature type="signal peptide" evidence="2">
    <location>
        <begin position="1"/>
        <end position="19"/>
    </location>
</feature>
<dbReference type="Gene3D" id="1.10.10.1940">
    <property type="match status" value="2"/>
</dbReference>
<dbReference type="PROSITE" id="PS51670">
    <property type="entry name" value="SHKT"/>
    <property type="match status" value="2"/>
</dbReference>
<feature type="domain" description="ShKT" evidence="3">
    <location>
        <begin position="103"/>
        <end position="149"/>
    </location>
</feature>
<dbReference type="PANTHER" id="PTHR21724:SF0">
    <property type="entry name" value="SHKT DOMAIN-CONTAINING PROTEIN"/>
    <property type="match status" value="1"/>
</dbReference>
<evidence type="ECO:0000256" key="1">
    <source>
        <dbReference type="PROSITE-ProRule" id="PRU01005"/>
    </source>
</evidence>
<feature type="domain" description="ShKT" evidence="3">
    <location>
        <begin position="211"/>
        <end position="252"/>
    </location>
</feature>
<accession>A0A8R1E4C4</accession>
<protein>
    <recommendedName>
        <fullName evidence="3">ShKT domain-containing protein</fullName>
    </recommendedName>
</protein>
<reference evidence="5" key="1">
    <citation type="submission" date="2010-08" db="EMBL/GenBank/DDBJ databases">
        <authorList>
            <consortium name="Caenorhabditis japonica Sequencing Consortium"/>
            <person name="Wilson R.K."/>
        </authorList>
    </citation>
    <scope>NUCLEOTIDE SEQUENCE [LARGE SCALE GENOMIC DNA]</scope>
    <source>
        <strain evidence="5">DF5081</strain>
    </source>
</reference>
<dbReference type="AlphaFoldDB" id="A0A8R1E4C4"/>
<dbReference type="SMART" id="SM00254">
    <property type="entry name" value="ShKT"/>
    <property type="match status" value="4"/>
</dbReference>
<keyword evidence="5" id="KW-1185">Reference proteome</keyword>
<name>A0A8R1E4C4_CAEJA</name>
<sequence length="252" mass="26777">MLAPLLFVFFVGLASVARAQIGKDLNCTKNDGTDDVYTDRALICSNTQKDAVCEVLYPKNPDYPTVGGKEARPSNCFSKDGTELDQDMQKTAAATCAKTCGLCCITDAYKCDDAKFPRIKCSGVTNAQCQSPEWRTIIASDCPSACGFCNEGGCVDSVVECANDRSICTTVGMQDFVNQYCQKTCDRCASTTAANSNGGAVTTPSSGGGSCTSYQADSSTACASWATNGFCTNTFYTLAQRKAYCARTCRIC</sequence>
<dbReference type="OMA" id="TCYTTAT"/>